<dbReference type="Proteomes" id="UP001594351">
    <property type="component" value="Unassembled WGS sequence"/>
</dbReference>
<sequence>MFSVPSVVEKIIHVTKNETIETHHQTIDADDIPRLLFTITLAN</sequence>
<evidence type="ECO:0000313" key="2">
    <source>
        <dbReference type="Proteomes" id="UP001594351"/>
    </source>
</evidence>
<accession>A0ABV6YRW2</accession>
<keyword evidence="2" id="KW-1185">Reference proteome</keyword>
<reference evidence="1 2" key="1">
    <citation type="submission" date="2024-09" db="EMBL/GenBank/DDBJ databases">
        <title>Laminarin stimulates single cell rates of sulfate reduction while oxygen inhibits transcriptomic activity in coastal marine sediment.</title>
        <authorList>
            <person name="Lindsay M."/>
            <person name="Orcutt B."/>
            <person name="Emerson D."/>
            <person name="Stepanauskas R."/>
            <person name="D'Angelo T."/>
        </authorList>
    </citation>
    <scope>NUCLEOTIDE SEQUENCE [LARGE SCALE GENOMIC DNA]</scope>
    <source>
        <strain evidence="1">SAG AM-311-K15</strain>
    </source>
</reference>
<comment type="caution">
    <text evidence="1">The sequence shown here is derived from an EMBL/GenBank/DDBJ whole genome shotgun (WGS) entry which is preliminary data.</text>
</comment>
<name>A0ABV6YRW2_UNCC1</name>
<evidence type="ECO:0000313" key="1">
    <source>
        <dbReference type="EMBL" id="MFC1848945.1"/>
    </source>
</evidence>
<gene>
    <name evidence="1" type="ORF">ACFL27_01940</name>
</gene>
<proteinExistence type="predicted"/>
<organism evidence="1 2">
    <name type="scientific">candidate division CSSED10-310 bacterium</name>
    <dbReference type="NCBI Taxonomy" id="2855610"/>
    <lineage>
        <taxon>Bacteria</taxon>
        <taxon>Bacteria division CSSED10-310</taxon>
    </lineage>
</organism>
<dbReference type="EMBL" id="JBHPBY010000014">
    <property type="protein sequence ID" value="MFC1848945.1"/>
    <property type="molecule type" value="Genomic_DNA"/>
</dbReference>
<protein>
    <submittedName>
        <fullName evidence="1">Uncharacterized protein</fullName>
    </submittedName>
</protein>